<feature type="transmembrane region" description="Helical" evidence="1">
    <location>
        <begin position="140"/>
        <end position="158"/>
    </location>
</feature>
<reference evidence="2 3" key="1">
    <citation type="submission" date="2019-01" db="EMBL/GenBank/DDBJ databases">
        <title>Draft genome sequence of Cellulomonas takizawaensis strain TKZ-21.</title>
        <authorList>
            <person name="Yamamura H."/>
            <person name="Hayashi T."/>
            <person name="Hamada M."/>
            <person name="Serisawa Y."/>
            <person name="Matsuyama K."/>
            <person name="Nakagawa Y."/>
            <person name="Otoguro M."/>
            <person name="Yanagida F."/>
            <person name="Hayakawa M."/>
        </authorList>
    </citation>
    <scope>NUCLEOTIDE SEQUENCE [LARGE SCALE GENOMIC DNA]</scope>
    <source>
        <strain evidence="2 3">NBRC12680</strain>
    </source>
</reference>
<evidence type="ECO:0000256" key="1">
    <source>
        <dbReference type="SAM" id="Phobius"/>
    </source>
</evidence>
<feature type="transmembrane region" description="Helical" evidence="1">
    <location>
        <begin position="21"/>
        <end position="37"/>
    </location>
</feature>
<evidence type="ECO:0000313" key="3">
    <source>
        <dbReference type="Proteomes" id="UP000289954"/>
    </source>
</evidence>
<dbReference type="RefSeq" id="WP_130782169.1">
    <property type="nucleotide sequence ID" value="NZ_BIMR01000227.1"/>
</dbReference>
<evidence type="ECO:0000313" key="2">
    <source>
        <dbReference type="EMBL" id="GCE77553.1"/>
    </source>
</evidence>
<comment type="caution">
    <text evidence="2">The sequence shown here is derived from an EMBL/GenBank/DDBJ whole genome shotgun (WGS) entry which is preliminary data.</text>
</comment>
<feature type="transmembrane region" description="Helical" evidence="1">
    <location>
        <begin position="116"/>
        <end position="134"/>
    </location>
</feature>
<keyword evidence="1" id="KW-0472">Membrane</keyword>
<keyword evidence="1" id="KW-1133">Transmembrane helix</keyword>
<sequence>MTGTAAPTRTAAPQHLVRRRWASIVGIAFAALLTADLTHGTDVAPVLTAAAVVYLGAAALRSRRTAWPLFFVTIVVVAAARLLGFDADPTWVLLGLGAVLAVVGLVRGALRPAYGLPLQGLALLVFGAVAALAPAATHDVGAYLLAAGLLAHAGWDVHHHRTQRVVPRSLAEFCVVLDVLLAAVIVAVTALA</sequence>
<dbReference type="EMBL" id="BIMR01000227">
    <property type="protein sequence ID" value="GCE77553.1"/>
    <property type="molecule type" value="Genomic_DNA"/>
</dbReference>
<feature type="transmembrane region" description="Helical" evidence="1">
    <location>
        <begin position="170"/>
        <end position="191"/>
    </location>
</feature>
<gene>
    <name evidence="2" type="ORF">CBZ_26090</name>
</gene>
<feature type="transmembrane region" description="Helical" evidence="1">
    <location>
        <begin position="91"/>
        <end position="109"/>
    </location>
</feature>
<feature type="transmembrane region" description="Helical" evidence="1">
    <location>
        <begin position="43"/>
        <end position="60"/>
    </location>
</feature>
<name>A0A402DTU6_9CELL</name>
<organism evidence="2 3">
    <name type="scientific">Cellulomonas biazotea</name>
    <dbReference type="NCBI Taxonomy" id="1709"/>
    <lineage>
        <taxon>Bacteria</taxon>
        <taxon>Bacillati</taxon>
        <taxon>Actinomycetota</taxon>
        <taxon>Actinomycetes</taxon>
        <taxon>Micrococcales</taxon>
        <taxon>Cellulomonadaceae</taxon>
        <taxon>Cellulomonas</taxon>
    </lineage>
</organism>
<keyword evidence="3" id="KW-1185">Reference proteome</keyword>
<keyword evidence="1" id="KW-0812">Transmembrane</keyword>
<protein>
    <submittedName>
        <fullName evidence="2">Uncharacterized protein</fullName>
    </submittedName>
</protein>
<dbReference type="AlphaFoldDB" id="A0A402DTU6"/>
<dbReference type="OrthoDB" id="3830457at2"/>
<accession>A0A402DTU6</accession>
<feature type="transmembrane region" description="Helical" evidence="1">
    <location>
        <begin position="67"/>
        <end position="85"/>
    </location>
</feature>
<dbReference type="Proteomes" id="UP000289954">
    <property type="component" value="Unassembled WGS sequence"/>
</dbReference>
<proteinExistence type="predicted"/>